<dbReference type="EMBL" id="CP117884">
    <property type="protein sequence ID" value="WDF83386.1"/>
    <property type="molecule type" value="Genomic_DNA"/>
</dbReference>
<dbReference type="Gene3D" id="3.10.310.30">
    <property type="match status" value="1"/>
</dbReference>
<protein>
    <submittedName>
        <fullName evidence="3">Bifunctional oligoribonuclease/PAP phosphatase NrnA</fullName>
    </submittedName>
</protein>
<dbReference type="RefSeq" id="WP_274261515.1">
    <property type="nucleotide sequence ID" value="NZ_CP117884.1"/>
</dbReference>
<dbReference type="InterPro" id="IPR003156">
    <property type="entry name" value="DHHA1_dom"/>
</dbReference>
<dbReference type="Gene3D" id="3.90.1640.10">
    <property type="entry name" value="inorganic pyrophosphatase (n-terminal core)"/>
    <property type="match status" value="1"/>
</dbReference>
<dbReference type="Pfam" id="PF02272">
    <property type="entry name" value="DHHA1"/>
    <property type="match status" value="1"/>
</dbReference>
<dbReference type="InterPro" id="IPR051319">
    <property type="entry name" value="Oligoribo/pAp-PDE_c-di-AMP_PDE"/>
</dbReference>
<evidence type="ECO:0000259" key="1">
    <source>
        <dbReference type="Pfam" id="PF01368"/>
    </source>
</evidence>
<dbReference type="PANTHER" id="PTHR47618:SF1">
    <property type="entry name" value="BIFUNCTIONAL OLIGORIBONUCLEASE AND PAP PHOSPHATASE NRNA"/>
    <property type="match status" value="1"/>
</dbReference>
<dbReference type="Pfam" id="PF01368">
    <property type="entry name" value="DHH"/>
    <property type="match status" value="1"/>
</dbReference>
<feature type="domain" description="DHHA1" evidence="2">
    <location>
        <begin position="230"/>
        <end position="312"/>
    </location>
</feature>
<evidence type="ECO:0000313" key="4">
    <source>
        <dbReference type="Proteomes" id="UP001220377"/>
    </source>
</evidence>
<proteinExistence type="predicted"/>
<name>A0ABY7WTE6_9LACO</name>
<dbReference type="InterPro" id="IPR001667">
    <property type="entry name" value="DDH_dom"/>
</dbReference>
<evidence type="ECO:0000259" key="2">
    <source>
        <dbReference type="Pfam" id="PF02272"/>
    </source>
</evidence>
<keyword evidence="4" id="KW-1185">Reference proteome</keyword>
<accession>A0ABY7WTE6</accession>
<dbReference type="Proteomes" id="UP001220377">
    <property type="component" value="Chromosome"/>
</dbReference>
<sequence length="316" mass="34609">MQYEKILAAIKKYDTIIIHRHVRPDPDAYGSQVGLAETIRNSYPDKQVYAVGESVHSLAWLTTDMQEVSDDVYAHALVIVTDTADTPRVDDQRFSKGEMLIKIDHHPNDDAYGDVQLVLPDISSTSEVLIDLINGSNGQLKMNAAAARLFYAGIVGDTGRFLYNNTTAHTLMDVAQLYGFDFDPSVVNQQMNEVTMGQAKLQAFAMSDLQVTANGAGYYVIHQSDLKRLGVAPDEYQVAVGTGGRLAEVRAWAMFTEQPEGNYRVSLRSKELPIEPIAKNHNGGGHELASGAKAADEAEIKQIVNELDALLAGARK</sequence>
<dbReference type="SUPFAM" id="SSF64182">
    <property type="entry name" value="DHH phosphoesterases"/>
    <property type="match status" value="1"/>
</dbReference>
<evidence type="ECO:0000313" key="3">
    <source>
        <dbReference type="EMBL" id="WDF83386.1"/>
    </source>
</evidence>
<reference evidence="3 4" key="1">
    <citation type="submission" date="2023-02" db="EMBL/GenBank/DDBJ databases">
        <title>Genome sequence of Lacticaseibacillus sp. KACC 23028.</title>
        <authorList>
            <person name="Kim S."/>
            <person name="Heo J."/>
            <person name="Kwon S.-W."/>
        </authorList>
    </citation>
    <scope>NUCLEOTIDE SEQUENCE [LARGE SCALE GENOMIC DNA]</scope>
    <source>
        <strain evidence="3 4">KACC 23028</strain>
    </source>
</reference>
<feature type="domain" description="DDH" evidence="1">
    <location>
        <begin position="16"/>
        <end position="154"/>
    </location>
</feature>
<dbReference type="PANTHER" id="PTHR47618">
    <property type="entry name" value="BIFUNCTIONAL OLIGORIBONUCLEASE AND PAP PHOSPHATASE NRNA"/>
    <property type="match status" value="1"/>
</dbReference>
<organism evidence="3 4">
    <name type="scientific">Lacticaseibacillus pabuli</name>
    <dbReference type="NCBI Taxonomy" id="3025672"/>
    <lineage>
        <taxon>Bacteria</taxon>
        <taxon>Bacillati</taxon>
        <taxon>Bacillota</taxon>
        <taxon>Bacilli</taxon>
        <taxon>Lactobacillales</taxon>
        <taxon>Lactobacillaceae</taxon>
        <taxon>Lacticaseibacillus</taxon>
    </lineage>
</organism>
<dbReference type="InterPro" id="IPR038763">
    <property type="entry name" value="DHH_sf"/>
</dbReference>
<gene>
    <name evidence="3" type="ORF">PQ472_03865</name>
</gene>